<dbReference type="PROSITE" id="PS50949">
    <property type="entry name" value="HTH_GNTR"/>
    <property type="match status" value="1"/>
</dbReference>
<dbReference type="PRINTS" id="PR00035">
    <property type="entry name" value="HTHGNTR"/>
</dbReference>
<dbReference type="Proteomes" id="UP000223606">
    <property type="component" value="Chromosome 1"/>
</dbReference>
<dbReference type="Gene3D" id="1.20.120.530">
    <property type="entry name" value="GntR ligand-binding domain-like"/>
    <property type="match status" value="1"/>
</dbReference>
<dbReference type="InterPro" id="IPR036390">
    <property type="entry name" value="WH_DNA-bd_sf"/>
</dbReference>
<dbReference type="EMBL" id="LT960614">
    <property type="protein sequence ID" value="SON57684.1"/>
    <property type="molecule type" value="Genomic_DNA"/>
</dbReference>
<evidence type="ECO:0000313" key="6">
    <source>
        <dbReference type="Proteomes" id="UP000223606"/>
    </source>
</evidence>
<evidence type="ECO:0000256" key="3">
    <source>
        <dbReference type="ARBA" id="ARBA00023163"/>
    </source>
</evidence>
<dbReference type="KEGG" id="hdi:HDIA_4143"/>
<dbReference type="SUPFAM" id="SSF48008">
    <property type="entry name" value="GntR ligand-binding domain-like"/>
    <property type="match status" value="1"/>
</dbReference>
<gene>
    <name evidence="5" type="primary">mcbR_4</name>
    <name evidence="5" type="ORF">HDIA_4143</name>
</gene>
<keyword evidence="3" id="KW-0804">Transcription</keyword>
<keyword evidence="6" id="KW-1185">Reference proteome</keyword>
<dbReference type="SMART" id="SM00895">
    <property type="entry name" value="FCD"/>
    <property type="match status" value="1"/>
</dbReference>
<dbReference type="SMART" id="SM00345">
    <property type="entry name" value="HTH_GNTR"/>
    <property type="match status" value="1"/>
</dbReference>
<dbReference type="Pfam" id="PF00392">
    <property type="entry name" value="GntR"/>
    <property type="match status" value="1"/>
</dbReference>
<keyword evidence="1" id="KW-0805">Transcription regulation</keyword>
<dbReference type="GO" id="GO:0003677">
    <property type="term" value="F:DNA binding"/>
    <property type="evidence" value="ECO:0007669"/>
    <property type="project" value="UniProtKB-KW"/>
</dbReference>
<dbReference type="PANTHER" id="PTHR43537:SF49">
    <property type="entry name" value="TRANSCRIPTIONAL REGULATORY PROTEIN"/>
    <property type="match status" value="1"/>
</dbReference>
<evidence type="ECO:0000313" key="5">
    <source>
        <dbReference type="EMBL" id="SON57684.1"/>
    </source>
</evidence>
<reference evidence="6" key="1">
    <citation type="submission" date="2017-09" db="EMBL/GenBank/DDBJ databases">
        <title>Genome sequence of Nannocystis excedens DSM 71.</title>
        <authorList>
            <person name="Blom J."/>
        </authorList>
    </citation>
    <scope>NUCLEOTIDE SEQUENCE [LARGE SCALE GENOMIC DNA]</scope>
    <source>
        <strain evidence="6">type strain: E19</strain>
    </source>
</reference>
<dbReference type="CDD" id="cd07377">
    <property type="entry name" value="WHTH_GntR"/>
    <property type="match status" value="1"/>
</dbReference>
<evidence type="ECO:0000256" key="1">
    <source>
        <dbReference type="ARBA" id="ARBA00023015"/>
    </source>
</evidence>
<dbReference type="SUPFAM" id="SSF46785">
    <property type="entry name" value="Winged helix' DNA-binding domain"/>
    <property type="match status" value="1"/>
</dbReference>
<dbReference type="PANTHER" id="PTHR43537">
    <property type="entry name" value="TRANSCRIPTIONAL REGULATOR, GNTR FAMILY"/>
    <property type="match status" value="1"/>
</dbReference>
<dbReference type="InterPro" id="IPR036388">
    <property type="entry name" value="WH-like_DNA-bd_sf"/>
</dbReference>
<accession>A0A2C9DBI5</accession>
<dbReference type="GO" id="GO:0003700">
    <property type="term" value="F:DNA-binding transcription factor activity"/>
    <property type="evidence" value="ECO:0007669"/>
    <property type="project" value="InterPro"/>
</dbReference>
<feature type="domain" description="HTH gntR-type" evidence="4">
    <location>
        <begin position="19"/>
        <end position="89"/>
    </location>
</feature>
<sequence length="232" mass="25913">MKATRSPRRMVDQKQAVQPTLRNFAYEAIRNTIAQMDFYSTPDAIRLDERELAEQLGVSRTPIREALCVLAREGLVQSVARSGFFVMKKSRDEIVEMICAWASLESMAARLATERATDEELSSLKGLFEDADNADEGADEVYSDANFRFHQEILRLGGNTIIDGLTSGLLVHMKAIRRAALKQELRAERSRSEHSEIIHALKARDADLAGVLVRNHALGLATHVREHGLSRG</sequence>
<protein>
    <submittedName>
        <fullName evidence="5">HTH-type transcriptional regulator McbR</fullName>
    </submittedName>
</protein>
<organism evidence="5 6">
    <name type="scientific">Hartmannibacter diazotrophicus</name>
    <dbReference type="NCBI Taxonomy" id="1482074"/>
    <lineage>
        <taxon>Bacteria</taxon>
        <taxon>Pseudomonadati</taxon>
        <taxon>Pseudomonadota</taxon>
        <taxon>Alphaproteobacteria</taxon>
        <taxon>Hyphomicrobiales</taxon>
        <taxon>Pleomorphomonadaceae</taxon>
        <taxon>Hartmannibacter</taxon>
    </lineage>
</organism>
<dbReference type="InterPro" id="IPR008920">
    <property type="entry name" value="TF_FadR/GntR_C"/>
</dbReference>
<dbReference type="Gene3D" id="1.10.10.10">
    <property type="entry name" value="Winged helix-like DNA-binding domain superfamily/Winged helix DNA-binding domain"/>
    <property type="match status" value="1"/>
</dbReference>
<dbReference type="InterPro" id="IPR011711">
    <property type="entry name" value="GntR_C"/>
</dbReference>
<keyword evidence="2" id="KW-0238">DNA-binding</keyword>
<proteinExistence type="predicted"/>
<evidence type="ECO:0000256" key="2">
    <source>
        <dbReference type="ARBA" id="ARBA00023125"/>
    </source>
</evidence>
<dbReference type="Pfam" id="PF07729">
    <property type="entry name" value="FCD"/>
    <property type="match status" value="1"/>
</dbReference>
<dbReference type="AlphaFoldDB" id="A0A2C9DBI5"/>
<dbReference type="InterPro" id="IPR000524">
    <property type="entry name" value="Tscrpt_reg_HTH_GntR"/>
</dbReference>
<name>A0A2C9DBI5_9HYPH</name>
<evidence type="ECO:0000259" key="4">
    <source>
        <dbReference type="PROSITE" id="PS50949"/>
    </source>
</evidence>